<dbReference type="RefSeq" id="WP_183994873.1">
    <property type="nucleotide sequence ID" value="NZ_JACIEH010000001.1"/>
</dbReference>
<keyword evidence="2" id="KW-1185">Reference proteome</keyword>
<name>A0A7W6NVD2_9SPHN</name>
<comment type="caution">
    <text evidence="1">The sequence shown here is derived from an EMBL/GenBank/DDBJ whole genome shotgun (WGS) entry which is preliminary data.</text>
</comment>
<evidence type="ECO:0000313" key="2">
    <source>
        <dbReference type="Proteomes" id="UP000557392"/>
    </source>
</evidence>
<dbReference type="EMBL" id="JACIEH010000001">
    <property type="protein sequence ID" value="MBB4097327.1"/>
    <property type="molecule type" value="Genomic_DNA"/>
</dbReference>
<evidence type="ECO:0000313" key="1">
    <source>
        <dbReference type="EMBL" id="MBB4097327.1"/>
    </source>
</evidence>
<gene>
    <name evidence="1" type="ORF">GGR46_000860</name>
</gene>
<dbReference type="Proteomes" id="UP000557392">
    <property type="component" value="Unassembled WGS sequence"/>
</dbReference>
<accession>A0A7W6NVD2</accession>
<reference evidence="1 2" key="1">
    <citation type="submission" date="2020-08" db="EMBL/GenBank/DDBJ databases">
        <title>Genomic Encyclopedia of Type Strains, Phase IV (KMG-IV): sequencing the most valuable type-strain genomes for metagenomic binning, comparative biology and taxonomic classification.</title>
        <authorList>
            <person name="Goeker M."/>
        </authorList>
    </citation>
    <scope>NUCLEOTIDE SEQUENCE [LARGE SCALE GENOMIC DNA]</scope>
    <source>
        <strain evidence="1 2">DSM 101806</strain>
    </source>
</reference>
<organism evidence="1 2">
    <name type="scientific">Sphingomonas kyeonggiensis</name>
    <dbReference type="NCBI Taxonomy" id="1268553"/>
    <lineage>
        <taxon>Bacteria</taxon>
        <taxon>Pseudomonadati</taxon>
        <taxon>Pseudomonadota</taxon>
        <taxon>Alphaproteobacteria</taxon>
        <taxon>Sphingomonadales</taxon>
        <taxon>Sphingomonadaceae</taxon>
        <taxon>Sphingomonas</taxon>
    </lineage>
</organism>
<protein>
    <submittedName>
        <fullName evidence="1">Uncharacterized protein</fullName>
    </submittedName>
</protein>
<dbReference type="AlphaFoldDB" id="A0A7W6NVD2"/>
<proteinExistence type="predicted"/>
<sequence>MKTLIGIVAALAAATGSKPAHSESFRLTCVGTGRSQGNEGVRKISETKYRIEGEGQQVSIRDGDYEFCIQGATCAVAMSSEVVQVHVRSAPHHDPGYTAVFHLDRKSLIFKASGGGLDGGWSITGKCKPGRS</sequence>